<dbReference type="PROSITE" id="PS51318">
    <property type="entry name" value="TAT"/>
    <property type="match status" value="1"/>
</dbReference>
<dbReference type="PANTHER" id="PTHR43606">
    <property type="entry name" value="PHOSPHATASE, PUTATIVE (AFU_ORTHOLOGUE AFUA_6G08710)-RELATED"/>
    <property type="match status" value="1"/>
</dbReference>
<comment type="caution">
    <text evidence="3">The sequence shown here is derived from an EMBL/GenBank/DDBJ whole genome shotgun (WGS) entry which is preliminary data.</text>
</comment>
<gene>
    <name evidence="3" type="ORF">HEQ75_03385</name>
</gene>
<dbReference type="InterPro" id="IPR052900">
    <property type="entry name" value="Phospholipid_Metab_Enz"/>
</dbReference>
<feature type="domain" description="Phospholipase D N-terminal" evidence="2">
    <location>
        <begin position="50"/>
        <end position="145"/>
    </location>
</feature>
<evidence type="ECO:0000259" key="1">
    <source>
        <dbReference type="Pfam" id="PF09423"/>
    </source>
</evidence>
<dbReference type="Pfam" id="PF16655">
    <property type="entry name" value="PhoD_N"/>
    <property type="match status" value="1"/>
</dbReference>
<sequence length="535" mass="59204">MDSTTRQILDLSRRGLLRGATAAAALAAITPASFRHAVAQPVFRAYPFTMGVASGEPLPDGVVIWTRLAPEPLAGGGMPRIAVEVTWEVATDRQMRNIAARGTALARPELGHAVHVEVEGLQPARTYFYRFRAGREASPVGRTRTAPAAEAMPDRLRFVSAGCQHWEVGYYTAWRHIAETENLDFVAHYGDYIYEYRARGGAPGSAVAVRQHNSEEIYTIDDYRNRYALYRSDADLQAAHAAHPFLMSFDDHEVDNNWAGAISEEDGGARFPVAVPPEIFALRKQIAFQAWWEAMPLRRAQLPRGPEMTAWRALRWGRLADIAVLDTRSHRDDQPCGDINGAPCEAVRNPQAQVLGAVQEAWLMDRLAATSATWKVLAQQVPMMQRDFGGNAPFISMDKWDAYPAARERLFRHIHERQVKNVAVLTGDVHQAWAATLRLDFADENSPVVGTEFVATSISSNGDGTETLGQTERVLARNPHIGFFNNRRGYSLHEANAERLEARFIGLDYVTRPGAPAVEKGRFVVEAGGGALLRA</sequence>
<dbReference type="Proteomes" id="UP000787635">
    <property type="component" value="Unassembled WGS sequence"/>
</dbReference>
<protein>
    <submittedName>
        <fullName evidence="3">Alkaline phosphatase</fullName>
    </submittedName>
</protein>
<dbReference type="CDD" id="cd07389">
    <property type="entry name" value="MPP_PhoD"/>
    <property type="match status" value="1"/>
</dbReference>
<evidence type="ECO:0000259" key="2">
    <source>
        <dbReference type="Pfam" id="PF16655"/>
    </source>
</evidence>
<dbReference type="Pfam" id="PF09423">
    <property type="entry name" value="PhoD"/>
    <property type="match status" value="1"/>
</dbReference>
<accession>A0ABX1E2A0</accession>
<evidence type="ECO:0000313" key="4">
    <source>
        <dbReference type="Proteomes" id="UP000787635"/>
    </source>
</evidence>
<dbReference type="InterPro" id="IPR018946">
    <property type="entry name" value="PhoD-like_MPP"/>
</dbReference>
<dbReference type="InterPro" id="IPR032093">
    <property type="entry name" value="PhoD_N"/>
</dbReference>
<dbReference type="InterPro" id="IPR038607">
    <property type="entry name" value="PhoD-like_sf"/>
</dbReference>
<dbReference type="RefSeq" id="WP_168027516.1">
    <property type="nucleotide sequence ID" value="NZ_JAAVNE010000003.1"/>
</dbReference>
<dbReference type="Gene3D" id="3.60.21.70">
    <property type="entry name" value="PhoD-like phosphatase"/>
    <property type="match status" value="1"/>
</dbReference>
<dbReference type="InterPro" id="IPR006311">
    <property type="entry name" value="TAT_signal"/>
</dbReference>
<organism evidence="3 4">
    <name type="scientific">Falsiroseomonas selenitidurans</name>
    <dbReference type="NCBI Taxonomy" id="2716335"/>
    <lineage>
        <taxon>Bacteria</taxon>
        <taxon>Pseudomonadati</taxon>
        <taxon>Pseudomonadota</taxon>
        <taxon>Alphaproteobacteria</taxon>
        <taxon>Acetobacterales</taxon>
        <taxon>Roseomonadaceae</taxon>
        <taxon>Falsiroseomonas</taxon>
    </lineage>
</organism>
<dbReference type="InterPro" id="IPR029052">
    <property type="entry name" value="Metallo-depent_PP-like"/>
</dbReference>
<dbReference type="SUPFAM" id="SSF56300">
    <property type="entry name" value="Metallo-dependent phosphatases"/>
    <property type="match status" value="1"/>
</dbReference>
<keyword evidence="4" id="KW-1185">Reference proteome</keyword>
<dbReference type="Gene3D" id="2.60.40.380">
    <property type="entry name" value="Purple acid phosphatase-like, N-terminal"/>
    <property type="match status" value="1"/>
</dbReference>
<proteinExistence type="predicted"/>
<name>A0ABX1E2A0_9PROT</name>
<reference evidence="3 4" key="1">
    <citation type="submission" date="2020-03" db="EMBL/GenBank/DDBJ databases">
        <title>Roseomonas selenitidurans sp. nov. isolated from urban soil.</title>
        <authorList>
            <person name="Liu H."/>
        </authorList>
    </citation>
    <scope>NUCLEOTIDE SEQUENCE [LARGE SCALE GENOMIC DNA]</scope>
    <source>
        <strain evidence="3 4">BU-1</strain>
    </source>
</reference>
<feature type="domain" description="PhoD-like phosphatase metallophosphatase" evidence="1">
    <location>
        <begin position="158"/>
        <end position="504"/>
    </location>
</feature>
<dbReference type="EMBL" id="JAAVNE010000003">
    <property type="protein sequence ID" value="NKC29892.1"/>
    <property type="molecule type" value="Genomic_DNA"/>
</dbReference>
<dbReference type="PANTHER" id="PTHR43606:SF2">
    <property type="entry name" value="ALKALINE PHOSPHATASE FAMILY PROTEIN (AFU_ORTHOLOGUE AFUA_5G03860)"/>
    <property type="match status" value="1"/>
</dbReference>
<evidence type="ECO:0000313" key="3">
    <source>
        <dbReference type="EMBL" id="NKC29892.1"/>
    </source>
</evidence>